<evidence type="ECO:0000256" key="4">
    <source>
        <dbReference type="ARBA" id="ARBA00022432"/>
    </source>
</evidence>
<feature type="active site" description="Electrophile" evidence="8">
    <location>
        <position position="95"/>
    </location>
</feature>
<dbReference type="SUPFAM" id="SSF51351">
    <property type="entry name" value="Triosephosphate isomerase (TIM)"/>
    <property type="match status" value="1"/>
</dbReference>
<keyword evidence="11" id="KW-1185">Reference proteome</keyword>
<dbReference type="InterPro" id="IPR020861">
    <property type="entry name" value="Triosephosphate_isomerase_AS"/>
</dbReference>
<feature type="binding site" evidence="8">
    <location>
        <position position="207"/>
    </location>
    <ligand>
        <name>substrate</name>
    </ligand>
</feature>
<dbReference type="Proteomes" id="UP000467214">
    <property type="component" value="Unassembled WGS sequence"/>
</dbReference>
<dbReference type="UniPathway" id="UPA00109">
    <property type="reaction ID" value="UER00189"/>
</dbReference>
<dbReference type="EMBL" id="WSSB01000001">
    <property type="protein sequence ID" value="MXR35450.1"/>
    <property type="molecule type" value="Genomic_DNA"/>
</dbReference>
<dbReference type="PANTHER" id="PTHR21139">
    <property type="entry name" value="TRIOSEPHOSPHATE ISOMERASE"/>
    <property type="match status" value="1"/>
</dbReference>
<dbReference type="PROSITE" id="PS00171">
    <property type="entry name" value="TIM_1"/>
    <property type="match status" value="1"/>
</dbReference>
<comment type="subcellular location">
    <subcellularLocation>
        <location evidence="8 9">Cytoplasm</location>
    </subcellularLocation>
</comment>
<keyword evidence="5 8" id="KW-0963">Cytoplasm</keyword>
<protein>
    <recommendedName>
        <fullName evidence="8 9">Triosephosphate isomerase</fullName>
        <shortName evidence="8">TIM</shortName>
        <shortName evidence="8">TPI</shortName>
        <ecNumber evidence="8 9">5.3.1.1</ecNumber>
    </recommendedName>
    <alternativeName>
        <fullName evidence="8">Triose-phosphate isomerase</fullName>
    </alternativeName>
</protein>
<dbReference type="PROSITE" id="PS51440">
    <property type="entry name" value="TIM_2"/>
    <property type="match status" value="1"/>
</dbReference>
<keyword evidence="4 8" id="KW-0312">Gluconeogenesis</keyword>
<dbReference type="Gene3D" id="3.20.20.70">
    <property type="entry name" value="Aldolase class I"/>
    <property type="match status" value="1"/>
</dbReference>
<feature type="active site" description="Proton acceptor" evidence="8">
    <location>
        <position position="163"/>
    </location>
</feature>
<dbReference type="UniPathway" id="UPA00138"/>
<comment type="pathway">
    <text evidence="1 8 9">Carbohydrate degradation; glycolysis; D-glyceraldehyde 3-phosphate from glycerone phosphate: step 1/1.</text>
</comment>
<proteinExistence type="inferred from homology"/>
<evidence type="ECO:0000313" key="10">
    <source>
        <dbReference type="EMBL" id="MXR35450.1"/>
    </source>
</evidence>
<dbReference type="FunFam" id="3.20.20.70:FF:000016">
    <property type="entry name" value="Triosephosphate isomerase"/>
    <property type="match status" value="1"/>
</dbReference>
<comment type="function">
    <text evidence="8">Involved in the gluconeogenesis. Catalyzes stereospecifically the conversion of dihydroxyacetone phosphate (DHAP) to D-glyceraldehyde-3-phosphate (G3P).</text>
</comment>
<dbReference type="InterPro" id="IPR013785">
    <property type="entry name" value="Aldolase_TIM"/>
</dbReference>
<feature type="binding site" evidence="8">
    <location>
        <begin position="228"/>
        <end position="229"/>
    </location>
    <ligand>
        <name>substrate</name>
    </ligand>
</feature>
<evidence type="ECO:0000256" key="3">
    <source>
        <dbReference type="ARBA" id="ARBA00007422"/>
    </source>
</evidence>
<evidence type="ECO:0000256" key="9">
    <source>
        <dbReference type="RuleBase" id="RU363013"/>
    </source>
</evidence>
<dbReference type="InterPro" id="IPR022896">
    <property type="entry name" value="TrioseP_Isoase_bac/euk"/>
</dbReference>
<comment type="pathway">
    <text evidence="8 9">Carbohydrate biosynthesis; gluconeogenesis.</text>
</comment>
<reference evidence="10 11" key="1">
    <citation type="submission" date="2019-12" db="EMBL/GenBank/DDBJ databases">
        <title>Neisseriaceae gen. nov. sp. Genome sequencing and assembly.</title>
        <authorList>
            <person name="Liu Z."/>
            <person name="Li A."/>
        </authorList>
    </citation>
    <scope>NUCLEOTIDE SEQUENCE [LARGE SCALE GENOMIC DNA]</scope>
    <source>
        <strain evidence="10 11">B2N2-7</strain>
    </source>
</reference>
<dbReference type="InterPro" id="IPR035990">
    <property type="entry name" value="TIM_sf"/>
</dbReference>
<dbReference type="NCBIfam" id="TIGR00419">
    <property type="entry name" value="tim"/>
    <property type="match status" value="1"/>
</dbReference>
<evidence type="ECO:0000313" key="11">
    <source>
        <dbReference type="Proteomes" id="UP000467214"/>
    </source>
</evidence>
<dbReference type="InterPro" id="IPR000652">
    <property type="entry name" value="Triosephosphate_isomerase"/>
</dbReference>
<keyword evidence="6 8" id="KW-0324">Glycolysis</keyword>
<comment type="similarity">
    <text evidence="3 8 9">Belongs to the triosephosphate isomerase family.</text>
</comment>
<dbReference type="CDD" id="cd00311">
    <property type="entry name" value="TIM"/>
    <property type="match status" value="1"/>
</dbReference>
<evidence type="ECO:0000256" key="7">
    <source>
        <dbReference type="ARBA" id="ARBA00023235"/>
    </source>
</evidence>
<evidence type="ECO:0000256" key="2">
    <source>
        <dbReference type="ARBA" id="ARBA00004939"/>
    </source>
</evidence>
<comment type="pathway">
    <text evidence="2">Carbohydrate metabolism; erythritol degradation.</text>
</comment>
<gene>
    <name evidence="8" type="primary">tpiA</name>
    <name evidence="10" type="ORF">GQF02_00350</name>
</gene>
<dbReference type="GO" id="GO:0046166">
    <property type="term" value="P:glyceraldehyde-3-phosphate biosynthetic process"/>
    <property type="evidence" value="ECO:0007669"/>
    <property type="project" value="TreeGrafter"/>
</dbReference>
<organism evidence="10 11">
    <name type="scientific">Craterilacuibacter sinensis</name>
    <dbReference type="NCBI Taxonomy" id="2686017"/>
    <lineage>
        <taxon>Bacteria</taxon>
        <taxon>Pseudomonadati</taxon>
        <taxon>Pseudomonadota</taxon>
        <taxon>Betaproteobacteria</taxon>
        <taxon>Neisseriales</taxon>
        <taxon>Neisseriaceae</taxon>
        <taxon>Craterilacuibacter</taxon>
    </lineage>
</organism>
<dbReference type="HAMAP" id="MF_00147_B">
    <property type="entry name" value="TIM_B"/>
    <property type="match status" value="1"/>
</dbReference>
<dbReference type="EC" id="5.3.1.1" evidence="8 9"/>
<comment type="catalytic activity">
    <reaction evidence="8 9">
        <text>D-glyceraldehyde 3-phosphate = dihydroxyacetone phosphate</text>
        <dbReference type="Rhea" id="RHEA:18585"/>
        <dbReference type="ChEBI" id="CHEBI:57642"/>
        <dbReference type="ChEBI" id="CHEBI:59776"/>
        <dbReference type="EC" id="5.3.1.1"/>
    </reaction>
</comment>
<comment type="subunit">
    <text evidence="8 9">Homodimer.</text>
</comment>
<dbReference type="RefSeq" id="WP_124734704.1">
    <property type="nucleotide sequence ID" value="NZ_WSSB01000001.1"/>
</dbReference>
<dbReference type="AlphaFoldDB" id="A0A845BJ88"/>
<sequence>MGAKLVIGNWKMNGRLAANEQLLRAMLAMPAIARSGAGIAAPAAYIAQIAALCEGSGIQVCAQDVSRFAADGAYTGEVSASMLADLGCRYVLIGHSERRQYFAEAGACLVDKLQAALDAGMVPVFCVGETLAEREAGEYLSVIFSQLEVLRGFAGRELVVAYEPVWAIGTGKVANIEQISEIHAEIKKWLLQTLGGTDNIRVLYGGSVKADNAEVIMAVPGVDGALVGGASLDASTFELICQTVEK</sequence>
<feature type="binding site" evidence="8">
    <location>
        <position position="169"/>
    </location>
    <ligand>
        <name>substrate</name>
    </ligand>
</feature>
<dbReference type="Pfam" id="PF00121">
    <property type="entry name" value="TIM"/>
    <property type="match status" value="1"/>
</dbReference>
<dbReference type="GO" id="GO:0004807">
    <property type="term" value="F:triose-phosphate isomerase activity"/>
    <property type="evidence" value="ECO:0007669"/>
    <property type="project" value="UniProtKB-UniRule"/>
</dbReference>
<feature type="binding site" evidence="8">
    <location>
        <begin position="9"/>
        <end position="11"/>
    </location>
    <ligand>
        <name>substrate</name>
    </ligand>
</feature>
<evidence type="ECO:0000256" key="6">
    <source>
        <dbReference type="ARBA" id="ARBA00023152"/>
    </source>
</evidence>
<accession>A0A845BJ88</accession>
<dbReference type="PANTHER" id="PTHR21139:SF42">
    <property type="entry name" value="TRIOSEPHOSPHATE ISOMERASE"/>
    <property type="match status" value="1"/>
</dbReference>
<comment type="caution">
    <text evidence="10">The sequence shown here is derived from an EMBL/GenBank/DDBJ whole genome shotgun (WGS) entry which is preliminary data.</text>
</comment>
<name>A0A845BJ88_9NEIS</name>
<evidence type="ECO:0000256" key="5">
    <source>
        <dbReference type="ARBA" id="ARBA00022490"/>
    </source>
</evidence>
<evidence type="ECO:0000256" key="8">
    <source>
        <dbReference type="HAMAP-Rule" id="MF_00147"/>
    </source>
</evidence>
<dbReference type="GO" id="GO:0006096">
    <property type="term" value="P:glycolytic process"/>
    <property type="evidence" value="ECO:0007669"/>
    <property type="project" value="UniProtKB-UniRule"/>
</dbReference>
<keyword evidence="7 8" id="KW-0413">Isomerase</keyword>
<dbReference type="GO" id="GO:0019563">
    <property type="term" value="P:glycerol catabolic process"/>
    <property type="evidence" value="ECO:0007669"/>
    <property type="project" value="TreeGrafter"/>
</dbReference>
<dbReference type="GO" id="GO:0006094">
    <property type="term" value="P:gluconeogenesis"/>
    <property type="evidence" value="ECO:0007669"/>
    <property type="project" value="UniProtKB-UniRule"/>
</dbReference>
<dbReference type="GO" id="GO:0005829">
    <property type="term" value="C:cytosol"/>
    <property type="evidence" value="ECO:0007669"/>
    <property type="project" value="TreeGrafter"/>
</dbReference>
<evidence type="ECO:0000256" key="1">
    <source>
        <dbReference type="ARBA" id="ARBA00004680"/>
    </source>
</evidence>